<dbReference type="SUPFAM" id="SSF53756">
    <property type="entry name" value="UDP-Glycosyltransferase/glycogen phosphorylase"/>
    <property type="match status" value="1"/>
</dbReference>
<proteinExistence type="predicted"/>
<accession>A0ABY9TL57</accession>
<sequence length="354" mass="39771">MKILILLSRLNRGGAEIRTLSLLKELSSNKKFKIYVYLTSGERCELDNEYEKYSELIYRNKSYPIAFDFMSTIRNIKFDVVHINANLASGVYCFLSYLLGIKKRISHIRTSSDYGSGVLYNLKKKVYSFLTNTFSTRIIGVCDGARDLCNSPSSKWITIYNGIETKGRKFEFEPQIQLPSDAIKLIMIGRLADIKNHSFAIDIVSKFKGKVILDIYGEGAADYVESINKNIIAKNLVGIVNLKGNCKAPLVVIPKYDLLILPSKREGLPGVVLEALSCGVPVVCTNLPGCSEISKYSTAVNCLPIEKDNVNDWISNIQNFKNNSSEDLIISEFNSSPFLHHIHCEGITNVWKQK</sequence>
<keyword evidence="3" id="KW-1185">Reference proteome</keyword>
<dbReference type="RefSeq" id="WP_348388696.1">
    <property type="nucleotide sequence ID" value="NZ_CP134146.1"/>
</dbReference>
<evidence type="ECO:0000313" key="3">
    <source>
        <dbReference type="Proteomes" id="UP001248581"/>
    </source>
</evidence>
<dbReference type="Pfam" id="PF13692">
    <property type="entry name" value="Glyco_trans_1_4"/>
    <property type="match status" value="1"/>
</dbReference>
<gene>
    <name evidence="2" type="ORF">RI845_05245</name>
</gene>
<dbReference type="CDD" id="cd03811">
    <property type="entry name" value="GT4_GT28_WabH-like"/>
    <property type="match status" value="1"/>
</dbReference>
<evidence type="ECO:0000313" key="2">
    <source>
        <dbReference type="EMBL" id="WNC69554.1"/>
    </source>
</evidence>
<dbReference type="Proteomes" id="UP001248581">
    <property type="component" value="Chromosome"/>
</dbReference>
<dbReference type="PANTHER" id="PTHR12526">
    <property type="entry name" value="GLYCOSYLTRANSFERASE"/>
    <property type="match status" value="1"/>
</dbReference>
<name>A0ABY9TL57_9GAMM</name>
<dbReference type="InterPro" id="IPR028098">
    <property type="entry name" value="Glyco_trans_4-like_N"/>
</dbReference>
<dbReference type="EMBL" id="CP134146">
    <property type="protein sequence ID" value="WNC69554.1"/>
    <property type="molecule type" value="Genomic_DNA"/>
</dbReference>
<protein>
    <submittedName>
        <fullName evidence="2">Glycosyltransferase</fullName>
    </submittedName>
</protein>
<dbReference type="Gene3D" id="3.40.50.2000">
    <property type="entry name" value="Glycogen Phosphorylase B"/>
    <property type="match status" value="2"/>
</dbReference>
<dbReference type="Pfam" id="PF13439">
    <property type="entry name" value="Glyco_transf_4"/>
    <property type="match status" value="1"/>
</dbReference>
<reference evidence="3" key="1">
    <citation type="submission" date="2023-09" db="EMBL/GenBank/DDBJ databases">
        <authorList>
            <person name="Li S."/>
            <person name="Li X."/>
            <person name="Zhang C."/>
            <person name="Zhao Z."/>
        </authorList>
    </citation>
    <scope>NUCLEOTIDE SEQUENCE [LARGE SCALE GENOMIC DNA]</scope>
    <source>
        <strain evidence="3">SQ345</strain>
    </source>
</reference>
<evidence type="ECO:0000259" key="1">
    <source>
        <dbReference type="Pfam" id="PF13439"/>
    </source>
</evidence>
<feature type="domain" description="Glycosyltransferase subfamily 4-like N-terminal" evidence="1">
    <location>
        <begin position="13"/>
        <end position="165"/>
    </location>
</feature>
<organism evidence="2 3">
    <name type="scientific">Thalassotalea nanhaiensis</name>
    <dbReference type="NCBI Taxonomy" id="3065648"/>
    <lineage>
        <taxon>Bacteria</taxon>
        <taxon>Pseudomonadati</taxon>
        <taxon>Pseudomonadota</taxon>
        <taxon>Gammaproteobacteria</taxon>
        <taxon>Alteromonadales</taxon>
        <taxon>Colwelliaceae</taxon>
        <taxon>Thalassotalea</taxon>
    </lineage>
</organism>